<organism evidence="1 2">
    <name type="scientific">Desulfovibrio falkowii</name>
    <dbReference type="NCBI Taxonomy" id="3136602"/>
    <lineage>
        <taxon>Bacteria</taxon>
        <taxon>Pseudomonadati</taxon>
        <taxon>Thermodesulfobacteriota</taxon>
        <taxon>Desulfovibrionia</taxon>
        <taxon>Desulfovibrionales</taxon>
        <taxon>Desulfovibrionaceae</taxon>
        <taxon>Desulfovibrio</taxon>
    </lineage>
</organism>
<evidence type="ECO:0000313" key="2">
    <source>
        <dbReference type="Proteomes" id="UP001628192"/>
    </source>
</evidence>
<accession>A0ABQ0E5T0</accession>
<dbReference type="Proteomes" id="UP001628192">
    <property type="component" value="Unassembled WGS sequence"/>
</dbReference>
<gene>
    <name evidence="1" type="ORF">Defa_04430</name>
</gene>
<protein>
    <submittedName>
        <fullName evidence="1">Uncharacterized protein</fullName>
    </submittedName>
</protein>
<sequence>MLVFPLGNSSGLCTAKPRNSMRQPLKKWMRAPGQAAGARERTHRQGACPATALATAKQGFYLTEAVP</sequence>
<reference evidence="1 2" key="1">
    <citation type="journal article" date="2025" name="Int. J. Syst. Evol. Microbiol.">
        <title>Desulfovibrio falkowii sp. nov., Porphyromonas miyakawae sp. nov., Mediterraneibacter flintii sp. nov. and Owariibacterium komagatae gen. nov., sp. nov., isolated from human faeces.</title>
        <authorList>
            <person name="Hamaguchi T."/>
            <person name="Ohara M."/>
            <person name="Hisatomi A."/>
            <person name="Sekiguchi K."/>
            <person name="Takeda J.I."/>
            <person name="Ueyama J."/>
            <person name="Ito M."/>
            <person name="Nishiwaki H."/>
            <person name="Ogi T."/>
            <person name="Hirayama M."/>
            <person name="Ohkuma M."/>
            <person name="Sakamoto M."/>
            <person name="Ohno K."/>
        </authorList>
    </citation>
    <scope>NUCLEOTIDE SEQUENCE [LARGE SCALE GENOMIC DNA]</scope>
    <source>
        <strain evidence="1 2">13CB8C</strain>
    </source>
</reference>
<name>A0ABQ0E5T0_9BACT</name>
<evidence type="ECO:0000313" key="1">
    <source>
        <dbReference type="EMBL" id="GAB1252956.1"/>
    </source>
</evidence>
<comment type="caution">
    <text evidence="1">The sequence shown here is derived from an EMBL/GenBank/DDBJ whole genome shotgun (WGS) entry which is preliminary data.</text>
</comment>
<proteinExistence type="predicted"/>
<keyword evidence="2" id="KW-1185">Reference proteome</keyword>
<dbReference type="EMBL" id="BAAFSG010000001">
    <property type="protein sequence ID" value="GAB1252956.1"/>
    <property type="molecule type" value="Genomic_DNA"/>
</dbReference>